<comment type="caution">
    <text evidence="1">The sequence shown here is derived from an EMBL/GenBank/DDBJ whole genome shotgun (WGS) entry which is preliminary data.</text>
</comment>
<proteinExistence type="predicted"/>
<dbReference type="Proteomes" id="UP000324767">
    <property type="component" value="Unassembled WGS sequence"/>
</dbReference>
<dbReference type="AlphaFoldDB" id="A0A5M8PWZ2"/>
<gene>
    <name evidence="1" type="ORF">FRX48_02293</name>
</gene>
<organism evidence="1 2">
    <name type="scientific">Lasallia pustulata</name>
    <dbReference type="NCBI Taxonomy" id="136370"/>
    <lineage>
        <taxon>Eukaryota</taxon>
        <taxon>Fungi</taxon>
        <taxon>Dikarya</taxon>
        <taxon>Ascomycota</taxon>
        <taxon>Pezizomycotina</taxon>
        <taxon>Lecanoromycetes</taxon>
        <taxon>OSLEUM clade</taxon>
        <taxon>Umbilicariomycetidae</taxon>
        <taxon>Umbilicariales</taxon>
        <taxon>Umbilicariaceae</taxon>
        <taxon>Lasallia</taxon>
    </lineage>
</organism>
<reference evidence="1 2" key="1">
    <citation type="submission" date="2019-09" db="EMBL/GenBank/DDBJ databases">
        <title>The hologenome of the rock-dwelling lichen Lasallia pustulata.</title>
        <authorList>
            <person name="Greshake Tzovaras B."/>
            <person name="Segers F."/>
            <person name="Bicker A."/>
            <person name="Dal Grande F."/>
            <person name="Otte J."/>
            <person name="Hankeln T."/>
            <person name="Schmitt I."/>
            <person name="Ebersberger I."/>
        </authorList>
    </citation>
    <scope>NUCLEOTIDE SEQUENCE [LARGE SCALE GENOMIC DNA]</scope>
    <source>
        <strain evidence="1">A1-1</strain>
    </source>
</reference>
<name>A0A5M8PWZ2_9LECA</name>
<accession>A0A5M8PWZ2</accession>
<dbReference type="EMBL" id="VXIT01000003">
    <property type="protein sequence ID" value="KAA6413931.1"/>
    <property type="molecule type" value="Genomic_DNA"/>
</dbReference>
<evidence type="ECO:0000313" key="1">
    <source>
        <dbReference type="EMBL" id="KAA6413931.1"/>
    </source>
</evidence>
<evidence type="ECO:0000313" key="2">
    <source>
        <dbReference type="Proteomes" id="UP000324767"/>
    </source>
</evidence>
<protein>
    <submittedName>
        <fullName evidence="1">Uncharacterized protein</fullName>
    </submittedName>
</protein>
<sequence>MSSKLPHLNILQTSHQLYNEGREILYHDNTFLVRVFLESEGEFVVAKVESLQEWDFMKHFRKLKIIVMSDEPDDLEITRPFVRKIYEVLLKMKLNSLEISLDCHYNPDKGRVRWCYYNRDKTQTSWESYYANQWRDTRWKPHYPDGMFEALRPFIQL</sequence>